<sequence length="35" mass="4058">AAADSFGTKPTRFGLLLKENSKYQIKYLQEPLRSW</sequence>
<protein>
    <submittedName>
        <fullName evidence="1">Uncharacterized protein</fullName>
    </submittedName>
</protein>
<dbReference type="EMBL" id="CAJVCH010039886">
    <property type="protein sequence ID" value="CAG7716620.1"/>
    <property type="molecule type" value="Genomic_DNA"/>
</dbReference>
<reference evidence="1" key="1">
    <citation type="submission" date="2021-06" db="EMBL/GenBank/DDBJ databases">
        <authorList>
            <person name="Hodson N. C."/>
            <person name="Mongue J. A."/>
            <person name="Jaron S. K."/>
        </authorList>
    </citation>
    <scope>NUCLEOTIDE SEQUENCE</scope>
</reference>
<accession>A0A8J2JAF8</accession>
<feature type="non-terminal residue" evidence="1">
    <location>
        <position position="1"/>
    </location>
</feature>
<organism evidence="1 2">
    <name type="scientific">Allacma fusca</name>
    <dbReference type="NCBI Taxonomy" id="39272"/>
    <lineage>
        <taxon>Eukaryota</taxon>
        <taxon>Metazoa</taxon>
        <taxon>Ecdysozoa</taxon>
        <taxon>Arthropoda</taxon>
        <taxon>Hexapoda</taxon>
        <taxon>Collembola</taxon>
        <taxon>Symphypleona</taxon>
        <taxon>Sminthuridae</taxon>
        <taxon>Allacma</taxon>
    </lineage>
</organism>
<dbReference type="AlphaFoldDB" id="A0A8J2JAF8"/>
<proteinExistence type="predicted"/>
<keyword evidence="2" id="KW-1185">Reference proteome</keyword>
<dbReference type="Proteomes" id="UP000708208">
    <property type="component" value="Unassembled WGS sequence"/>
</dbReference>
<evidence type="ECO:0000313" key="1">
    <source>
        <dbReference type="EMBL" id="CAG7716620.1"/>
    </source>
</evidence>
<comment type="caution">
    <text evidence="1">The sequence shown here is derived from an EMBL/GenBank/DDBJ whole genome shotgun (WGS) entry which is preliminary data.</text>
</comment>
<evidence type="ECO:0000313" key="2">
    <source>
        <dbReference type="Proteomes" id="UP000708208"/>
    </source>
</evidence>
<gene>
    <name evidence="1" type="ORF">AFUS01_LOCUS6119</name>
</gene>
<name>A0A8J2JAF8_9HEXA</name>